<reference evidence="2 3" key="1">
    <citation type="journal article" date="2012" name="Genome Biol. Evol.">
        <title>Genome Sequence of the Mesophilic Thermotogales Bacterium Mesotoga prima MesG1.Ag.4.2 Reveals the Largest Thermotogales Genome To Date.</title>
        <authorList>
            <person name="Zhaxybayeva O."/>
            <person name="Swithers K.S."/>
            <person name="Foght J."/>
            <person name="Green A.G."/>
            <person name="Bruce D."/>
            <person name="Detter C."/>
            <person name="Han S."/>
            <person name="Teshima H."/>
            <person name="Han J."/>
            <person name="Woyke T."/>
            <person name="Pitluck S."/>
            <person name="Nolan M."/>
            <person name="Ivanova N."/>
            <person name="Pati A."/>
            <person name="Land M.L."/>
            <person name="Dlutek M."/>
            <person name="Doolittle W.F."/>
            <person name="Noll K.M."/>
            <person name="Nesbo C.L."/>
        </authorList>
    </citation>
    <scope>NUCLEOTIDE SEQUENCE [LARGE SCALE GENOMIC DNA]</scope>
    <source>
        <strain evidence="3">mesG1.Ag.4.2</strain>
    </source>
</reference>
<dbReference type="KEGG" id="mpg:Theba_2634"/>
<dbReference type="Pfam" id="PF01841">
    <property type="entry name" value="Transglut_core"/>
    <property type="match status" value="1"/>
</dbReference>
<accession>I2F8I1</accession>
<dbReference type="RefSeq" id="WP_014731941.1">
    <property type="nucleotide sequence ID" value="NC_017934.1"/>
</dbReference>
<dbReference type="PANTHER" id="PTHR38339:SF1">
    <property type="entry name" value="TRANSGLUTAMINASE-LIKE DOMAIN-CONTAINING PROTEIN"/>
    <property type="match status" value="1"/>
</dbReference>
<dbReference type="Gene3D" id="3.10.620.30">
    <property type="match status" value="1"/>
</dbReference>
<dbReference type="Proteomes" id="UP000002881">
    <property type="component" value="Chromosome"/>
</dbReference>
<name>I2F8I1_9BACT</name>
<evidence type="ECO:0000259" key="1">
    <source>
        <dbReference type="SMART" id="SM00460"/>
    </source>
</evidence>
<feature type="domain" description="Transglutaminase-like" evidence="1">
    <location>
        <begin position="314"/>
        <end position="375"/>
    </location>
</feature>
<evidence type="ECO:0000313" key="3">
    <source>
        <dbReference type="Proteomes" id="UP000002881"/>
    </source>
</evidence>
<keyword evidence="2" id="KW-0645">Protease</keyword>
<dbReference type="eggNOG" id="COG1305">
    <property type="taxonomic scope" value="Bacteria"/>
</dbReference>
<dbReference type="InterPro" id="IPR038765">
    <property type="entry name" value="Papain-like_cys_pep_sf"/>
</dbReference>
<keyword evidence="2" id="KW-0378">Hydrolase</keyword>
<dbReference type="GO" id="GO:0008233">
    <property type="term" value="F:peptidase activity"/>
    <property type="evidence" value="ECO:0007669"/>
    <property type="project" value="UniProtKB-KW"/>
</dbReference>
<dbReference type="GO" id="GO:0006508">
    <property type="term" value="P:proteolysis"/>
    <property type="evidence" value="ECO:0007669"/>
    <property type="project" value="UniProtKB-KW"/>
</dbReference>
<dbReference type="AlphaFoldDB" id="I2F8I1"/>
<dbReference type="HOGENOM" id="CLU_539281_0_0_0"/>
<dbReference type="EMBL" id="CP003532">
    <property type="protein sequence ID" value="AFK08234.1"/>
    <property type="molecule type" value="Genomic_DNA"/>
</dbReference>
<sequence precursor="true">MKLKLVLVIVLISTVAFGDFFQRSDEYLRRQNELKSTLEFSLTFQQAKEIIVKHYPELKSDEEVREFIIERDIQRAIVDGVEMYYCDMEHNLFTRDPELVEREPEWSAGNVLLVRYLLEEYGPKQTPFASFKPAHSPYFNPKNYLVEYEVHTERSLLPDKGSLRIWFPLPLQTATQENISLLEVTPKEAVVGLPRTTGDIAYVLFEFDLSSLVEDLDISVKFTFTHYQQQFDIDPDQVGEYDKESSLYKDYTKSEGSIYFDERFEQLARSVVGDESNPYLQAKKIYYYVVDNIKYTFMAHASIEAAGIPESLYSFEHGYGDCGTQSMIFSALCRSVGIPARAPGGFQAFSGQLGSHFWAEFYLPNYGWVPVDTSAGQIATYTYGITEEERQDFIDYFFANQDPLRLVVQNSVDFLPAERPADTQLLEITLQTPFVESEFGNEEFDVTIAILDSLTMKTVLLK</sequence>
<gene>
    <name evidence="2" type="ORF">Theba_2634</name>
</gene>
<dbReference type="GeneID" id="87108333"/>
<evidence type="ECO:0000313" key="2">
    <source>
        <dbReference type="EMBL" id="AFK08234.1"/>
    </source>
</evidence>
<organism evidence="2 3">
    <name type="scientific">Mesotoga prima MesG1.Ag.4.2</name>
    <dbReference type="NCBI Taxonomy" id="660470"/>
    <lineage>
        <taxon>Bacteria</taxon>
        <taxon>Thermotogati</taxon>
        <taxon>Thermotogota</taxon>
        <taxon>Thermotogae</taxon>
        <taxon>Kosmotogales</taxon>
        <taxon>Kosmotogaceae</taxon>
        <taxon>Mesotoga</taxon>
    </lineage>
</organism>
<dbReference type="SMART" id="SM00460">
    <property type="entry name" value="TGc"/>
    <property type="match status" value="1"/>
</dbReference>
<keyword evidence="3" id="KW-1185">Reference proteome</keyword>
<dbReference type="PANTHER" id="PTHR38339">
    <property type="entry name" value="TRANSGLUTAMINASE DOMAIN PROTEIN"/>
    <property type="match status" value="1"/>
</dbReference>
<proteinExistence type="predicted"/>
<protein>
    <submittedName>
        <fullName evidence="2">Transglutaminase-like enzyme, predicted cysteine protease</fullName>
    </submittedName>
</protein>
<dbReference type="SUPFAM" id="SSF54001">
    <property type="entry name" value="Cysteine proteinases"/>
    <property type="match status" value="1"/>
</dbReference>
<dbReference type="InterPro" id="IPR002931">
    <property type="entry name" value="Transglutaminase-like"/>
</dbReference>